<dbReference type="InterPro" id="IPR036928">
    <property type="entry name" value="AS_sf"/>
</dbReference>
<organism evidence="3 4">
    <name type="scientific">Epidermidibacterium keratini</name>
    <dbReference type="NCBI Taxonomy" id="1891644"/>
    <lineage>
        <taxon>Bacteria</taxon>
        <taxon>Bacillati</taxon>
        <taxon>Actinomycetota</taxon>
        <taxon>Actinomycetes</taxon>
        <taxon>Sporichthyales</taxon>
        <taxon>Sporichthyaceae</taxon>
        <taxon>Epidermidibacterium</taxon>
    </lineage>
</organism>
<dbReference type="EMBL" id="CP047156">
    <property type="protein sequence ID" value="QHC00374.1"/>
    <property type="molecule type" value="Genomic_DNA"/>
</dbReference>
<dbReference type="KEGG" id="eke:EK0264_08830"/>
<gene>
    <name evidence="3" type="ORF">EK0264_08830</name>
</gene>
<evidence type="ECO:0000313" key="4">
    <source>
        <dbReference type="Proteomes" id="UP000463857"/>
    </source>
</evidence>
<evidence type="ECO:0000313" key="3">
    <source>
        <dbReference type="EMBL" id="QHC00374.1"/>
    </source>
</evidence>
<dbReference type="InterPro" id="IPR000120">
    <property type="entry name" value="Amidase"/>
</dbReference>
<feature type="domain" description="Amidase" evidence="2">
    <location>
        <begin position="39"/>
        <end position="403"/>
    </location>
</feature>
<dbReference type="GO" id="GO:0003824">
    <property type="term" value="F:catalytic activity"/>
    <property type="evidence" value="ECO:0007669"/>
    <property type="project" value="InterPro"/>
</dbReference>
<dbReference type="Pfam" id="PF01425">
    <property type="entry name" value="Amidase"/>
    <property type="match status" value="1"/>
</dbReference>
<accession>A0A7L4YNE5</accession>
<dbReference type="PANTHER" id="PTHR11895:SF7">
    <property type="entry name" value="GLUTAMYL-TRNA(GLN) AMIDOTRANSFERASE SUBUNIT A, MITOCHONDRIAL"/>
    <property type="match status" value="1"/>
</dbReference>
<dbReference type="RefSeq" id="WP_159544794.1">
    <property type="nucleotide sequence ID" value="NZ_CP047156.1"/>
</dbReference>
<keyword evidence="4" id="KW-1185">Reference proteome</keyword>
<evidence type="ECO:0000259" key="2">
    <source>
        <dbReference type="Pfam" id="PF01425"/>
    </source>
</evidence>
<name>A0A7L4YNE5_9ACTN</name>
<evidence type="ECO:0000256" key="1">
    <source>
        <dbReference type="ARBA" id="ARBA00009199"/>
    </source>
</evidence>
<dbReference type="Gene3D" id="3.90.1300.10">
    <property type="entry name" value="Amidase signature (AS) domain"/>
    <property type="match status" value="1"/>
</dbReference>
<dbReference type="OrthoDB" id="182039at2"/>
<reference evidence="3 4" key="1">
    <citation type="journal article" date="2018" name="Int. J. Syst. Evol. Microbiol.">
        <title>Epidermidibacterium keratini gen. nov., sp. nov., a member of the family Sporichthyaceae, isolated from keratin epidermis.</title>
        <authorList>
            <person name="Lee D.G."/>
            <person name="Trujillo M.E."/>
            <person name="Kang S."/>
            <person name="Nam J.J."/>
            <person name="Kim Y.J."/>
        </authorList>
    </citation>
    <scope>NUCLEOTIDE SEQUENCE [LARGE SCALE GENOMIC DNA]</scope>
    <source>
        <strain evidence="3 4">EPI-7</strain>
    </source>
</reference>
<dbReference type="Proteomes" id="UP000463857">
    <property type="component" value="Chromosome"/>
</dbReference>
<sequence length="416" mass="43415">MPPQNPPSIDEVLATIAERDGELNSVVHLFDPPLPPTGDGPLRGEVLMVKDNIAVAGAPWSAGSSTRLGSPATFDAECVRRVREAGATIIAMTNLDEFAMGASTASSCFGPTHNPWDITRTAGGSSGGSAAASAAYAVATLGTDTGGSIREPAAQCGVVGVKPSGRQIPLHGVVPFAPTYDVVGPIAPTVWRTALLDDAMRCTDELSDAVQRGARGSLSGMVLGVVTQMADHRNSLEVRDRFAAALDACEWLGAQLVEVDVPNIVDSLSTYMTTTSIEAIPVLEEHAARGPLGEEAARRLEHALSVEPAEVARAVRHRRELNAQLRRIAAGHDLLVSPSMPIVAPALSRPGLDDPLAAPRTDWWTVEANIAGLGAMSLPNGRGKESGLPVGLQLMCAPGTDARMYFAAACLEPHVA</sequence>
<comment type="similarity">
    <text evidence="1">Belongs to the amidase family.</text>
</comment>
<dbReference type="InterPro" id="IPR023631">
    <property type="entry name" value="Amidase_dom"/>
</dbReference>
<dbReference type="AlphaFoldDB" id="A0A7L4YNE5"/>
<protein>
    <recommendedName>
        <fullName evidence="2">Amidase domain-containing protein</fullName>
    </recommendedName>
</protein>
<dbReference type="InParanoid" id="A0A7L4YNE5"/>
<proteinExistence type="inferred from homology"/>
<dbReference type="SUPFAM" id="SSF75304">
    <property type="entry name" value="Amidase signature (AS) enzymes"/>
    <property type="match status" value="1"/>
</dbReference>
<dbReference type="PANTHER" id="PTHR11895">
    <property type="entry name" value="TRANSAMIDASE"/>
    <property type="match status" value="1"/>
</dbReference>